<dbReference type="Gene3D" id="3.90.640.10">
    <property type="entry name" value="Actin, Chain A, domain 4"/>
    <property type="match status" value="1"/>
</dbReference>
<gene>
    <name evidence="3" type="ORF">VNO77_43974</name>
</gene>
<dbReference type="EMBL" id="JAYMYQ010000011">
    <property type="protein sequence ID" value="KAK7306057.1"/>
    <property type="molecule type" value="Genomic_DNA"/>
</dbReference>
<reference evidence="3 4" key="1">
    <citation type="submission" date="2024-01" db="EMBL/GenBank/DDBJ databases">
        <title>The genomes of 5 underutilized Papilionoideae crops provide insights into root nodulation and disease resistanc.</title>
        <authorList>
            <person name="Jiang F."/>
        </authorList>
    </citation>
    <scope>NUCLEOTIDE SEQUENCE [LARGE SCALE GENOMIC DNA]</scope>
    <source>
        <strain evidence="3">LVBAO_FW01</strain>
        <tissue evidence="3">Leaves</tissue>
    </source>
</reference>
<organism evidence="3 4">
    <name type="scientific">Canavalia gladiata</name>
    <name type="common">Sword bean</name>
    <name type="synonym">Dolichos gladiatus</name>
    <dbReference type="NCBI Taxonomy" id="3824"/>
    <lineage>
        <taxon>Eukaryota</taxon>
        <taxon>Viridiplantae</taxon>
        <taxon>Streptophyta</taxon>
        <taxon>Embryophyta</taxon>
        <taxon>Tracheophyta</taxon>
        <taxon>Spermatophyta</taxon>
        <taxon>Magnoliopsida</taxon>
        <taxon>eudicotyledons</taxon>
        <taxon>Gunneridae</taxon>
        <taxon>Pentapetalae</taxon>
        <taxon>rosids</taxon>
        <taxon>fabids</taxon>
        <taxon>Fabales</taxon>
        <taxon>Fabaceae</taxon>
        <taxon>Papilionoideae</taxon>
        <taxon>50 kb inversion clade</taxon>
        <taxon>NPAAA clade</taxon>
        <taxon>indigoferoid/millettioid clade</taxon>
        <taxon>Phaseoleae</taxon>
        <taxon>Canavalia</taxon>
    </lineage>
</organism>
<protein>
    <submittedName>
        <fullName evidence="3">Uncharacterized protein</fullName>
    </submittedName>
</protein>
<dbReference type="Proteomes" id="UP001367508">
    <property type="component" value="Unassembled WGS sequence"/>
</dbReference>
<sequence length="377" mass="42055">MNIARIDAEASPQGASRHVICGFPCWLGEVYVHDVQFAEGVHFILGHSECLHGLRHLLEAHPLPLHVPPKHYNLSAFLSFSFRDHPGLSPPRLGLWFNGNSLFQLGGHVTRLRGDPLSPSAPRDRLTYPLTLQEVRSQVRRRSTRNCADLSIGDGLVLRLQSIETKRVVDSWLRGSRHHLRVEINHALVGALHGGTVTPALTNTHADSGVEKFLLHRLINQMMPTARNKYHRARFVETKSATYAAIRFATQDIGVIANLNVAIFINEYTAVVFAYRVDQKGGKKNVLVVNLRDNAMVMILEVLISKGDTHPGIVDSNQNVTKYLIKLSNESMEKMLTKIRELLASRGRKVSGLRKALNCQPQVGKELTPTTPIQSSH</sequence>
<evidence type="ECO:0000313" key="4">
    <source>
        <dbReference type="Proteomes" id="UP001367508"/>
    </source>
</evidence>
<dbReference type="GO" id="GO:0140662">
    <property type="term" value="F:ATP-dependent protein folding chaperone"/>
    <property type="evidence" value="ECO:0007669"/>
    <property type="project" value="InterPro"/>
</dbReference>
<name>A0AAN9JVT6_CANGL</name>
<dbReference type="AlphaFoldDB" id="A0AAN9JVT6"/>
<proteinExistence type="predicted"/>
<dbReference type="Pfam" id="PF00012">
    <property type="entry name" value="HSP70"/>
    <property type="match status" value="1"/>
</dbReference>
<keyword evidence="1" id="KW-0547">Nucleotide-binding</keyword>
<evidence type="ECO:0000256" key="2">
    <source>
        <dbReference type="ARBA" id="ARBA00022840"/>
    </source>
</evidence>
<evidence type="ECO:0000313" key="3">
    <source>
        <dbReference type="EMBL" id="KAK7306057.1"/>
    </source>
</evidence>
<accession>A0AAN9JVT6</accession>
<comment type="caution">
    <text evidence="3">The sequence shown here is derived from an EMBL/GenBank/DDBJ whole genome shotgun (WGS) entry which is preliminary data.</text>
</comment>
<dbReference type="GO" id="GO:0005524">
    <property type="term" value="F:ATP binding"/>
    <property type="evidence" value="ECO:0007669"/>
    <property type="project" value="UniProtKB-KW"/>
</dbReference>
<keyword evidence="2" id="KW-0067">ATP-binding</keyword>
<dbReference type="Gene3D" id="3.30.420.40">
    <property type="match status" value="2"/>
</dbReference>
<evidence type="ECO:0000256" key="1">
    <source>
        <dbReference type="ARBA" id="ARBA00022741"/>
    </source>
</evidence>
<dbReference type="InterPro" id="IPR013126">
    <property type="entry name" value="Hsp_70_fam"/>
</dbReference>
<keyword evidence="4" id="KW-1185">Reference proteome</keyword>